<dbReference type="AlphaFoldDB" id="A0A8H6NJA5"/>
<sequence length="191" mass="21321">MQSRVPASLPPYRTVAQESGPQVVYGERWTVHGSLTHLAILEFVRPDLTTRPVVRYERRKPSTATSTKTGRFFAAIATTNRKRDPLRWFARGRERKGAETKEDPFQVSDVSGTQTFSLFGAITWHFSSLFRTRRVSSPTPLWGFGRAIDPRHVAVGCHNSHKLRFADPPPLPGLLFSAAAPGIVDEELPLG</sequence>
<dbReference type="EMBL" id="WIGO01000040">
    <property type="protein sequence ID" value="KAF6835459.1"/>
    <property type="molecule type" value="Genomic_DNA"/>
</dbReference>
<comment type="caution">
    <text evidence="1">The sequence shown here is derived from an EMBL/GenBank/DDBJ whole genome shotgun (WGS) entry which is preliminary data.</text>
</comment>
<protein>
    <submittedName>
        <fullName evidence="1">Uncharacterized protein</fullName>
    </submittedName>
</protein>
<keyword evidence="2" id="KW-1185">Reference proteome</keyword>
<organism evidence="1 2">
    <name type="scientific">Colletotrichum plurivorum</name>
    <dbReference type="NCBI Taxonomy" id="2175906"/>
    <lineage>
        <taxon>Eukaryota</taxon>
        <taxon>Fungi</taxon>
        <taxon>Dikarya</taxon>
        <taxon>Ascomycota</taxon>
        <taxon>Pezizomycotina</taxon>
        <taxon>Sordariomycetes</taxon>
        <taxon>Hypocreomycetidae</taxon>
        <taxon>Glomerellales</taxon>
        <taxon>Glomerellaceae</taxon>
        <taxon>Colletotrichum</taxon>
        <taxon>Colletotrichum orchidearum species complex</taxon>
    </lineage>
</organism>
<accession>A0A8H6NJA5</accession>
<gene>
    <name evidence="1" type="ORF">CPLU01_04330</name>
</gene>
<name>A0A8H6NJA5_9PEZI</name>
<evidence type="ECO:0000313" key="2">
    <source>
        <dbReference type="Proteomes" id="UP000654918"/>
    </source>
</evidence>
<dbReference type="Proteomes" id="UP000654918">
    <property type="component" value="Unassembled WGS sequence"/>
</dbReference>
<evidence type="ECO:0000313" key="1">
    <source>
        <dbReference type="EMBL" id="KAF6835459.1"/>
    </source>
</evidence>
<proteinExistence type="predicted"/>
<reference evidence="1" key="1">
    <citation type="journal article" date="2020" name="Phytopathology">
        <title>Genome Sequence Resources of Colletotrichum truncatum, C. plurivorum, C. musicola, and C. sojae: Four Species Pathogenic to Soybean (Glycine max).</title>
        <authorList>
            <person name="Rogerio F."/>
            <person name="Boufleur T.R."/>
            <person name="Ciampi-Guillardi M."/>
            <person name="Sukno S.A."/>
            <person name="Thon M.R."/>
            <person name="Massola Junior N.S."/>
            <person name="Baroncelli R."/>
        </authorList>
    </citation>
    <scope>NUCLEOTIDE SEQUENCE</scope>
    <source>
        <strain evidence="1">LFN00145</strain>
    </source>
</reference>